<dbReference type="PANTHER" id="PTHR48069:SF3">
    <property type="entry name" value="DIHYDROFOLATE REDUCTASE"/>
    <property type="match status" value="1"/>
</dbReference>
<dbReference type="FunFam" id="3.40.430.10:FF:000001">
    <property type="entry name" value="Dihydrofolate reductase"/>
    <property type="match status" value="1"/>
</dbReference>
<dbReference type="GO" id="GO:0046452">
    <property type="term" value="P:dihydrofolate metabolic process"/>
    <property type="evidence" value="ECO:0007669"/>
    <property type="project" value="TreeGrafter"/>
</dbReference>
<dbReference type="Proteomes" id="UP000466024">
    <property type="component" value="Unassembled WGS sequence"/>
</dbReference>
<dbReference type="EC" id="1.5.1.3" evidence="3 8"/>
<gene>
    <name evidence="11" type="ORF">F0A16_13325</name>
</gene>
<dbReference type="GO" id="GO:0046655">
    <property type="term" value="P:folic acid metabolic process"/>
    <property type="evidence" value="ECO:0007669"/>
    <property type="project" value="TreeGrafter"/>
</dbReference>
<dbReference type="UniPathway" id="UPA00077">
    <property type="reaction ID" value="UER00158"/>
</dbReference>
<dbReference type="GO" id="GO:0004146">
    <property type="term" value="F:dihydrofolate reductase activity"/>
    <property type="evidence" value="ECO:0007669"/>
    <property type="project" value="UniProtKB-EC"/>
</dbReference>
<dbReference type="AlphaFoldDB" id="A0A640WAM9"/>
<evidence type="ECO:0000256" key="1">
    <source>
        <dbReference type="ARBA" id="ARBA00004903"/>
    </source>
</evidence>
<accession>A0A640WAM9</accession>
<dbReference type="CDD" id="cd00209">
    <property type="entry name" value="DHFR"/>
    <property type="match status" value="1"/>
</dbReference>
<dbReference type="PRINTS" id="PR00070">
    <property type="entry name" value="DHFR"/>
</dbReference>
<name>A0A640WAM9_9GAMM</name>
<dbReference type="GO" id="GO:0006730">
    <property type="term" value="P:one-carbon metabolic process"/>
    <property type="evidence" value="ECO:0007669"/>
    <property type="project" value="UniProtKB-KW"/>
</dbReference>
<keyword evidence="4 8" id="KW-0554">One-carbon metabolism</keyword>
<dbReference type="GO" id="GO:0070401">
    <property type="term" value="F:NADP+ binding"/>
    <property type="evidence" value="ECO:0007669"/>
    <property type="project" value="UniProtKB-ARBA"/>
</dbReference>
<keyword evidence="6 8" id="KW-0560">Oxidoreductase</keyword>
<dbReference type="InterPro" id="IPR017925">
    <property type="entry name" value="DHFR_CS"/>
</dbReference>
<organism evidence="11 12">
    <name type="scientific">Salinicola corii</name>
    <dbReference type="NCBI Taxonomy" id="2606937"/>
    <lineage>
        <taxon>Bacteria</taxon>
        <taxon>Pseudomonadati</taxon>
        <taxon>Pseudomonadota</taxon>
        <taxon>Gammaproteobacteria</taxon>
        <taxon>Oceanospirillales</taxon>
        <taxon>Halomonadaceae</taxon>
        <taxon>Salinicola</taxon>
    </lineage>
</organism>
<keyword evidence="5 8" id="KW-0521">NADP</keyword>
<evidence type="ECO:0000256" key="5">
    <source>
        <dbReference type="ARBA" id="ARBA00022857"/>
    </source>
</evidence>
<comment type="catalytic activity">
    <reaction evidence="8">
        <text>(6S)-5,6,7,8-tetrahydrofolate + NADP(+) = 7,8-dihydrofolate + NADPH + H(+)</text>
        <dbReference type="Rhea" id="RHEA:15009"/>
        <dbReference type="ChEBI" id="CHEBI:15378"/>
        <dbReference type="ChEBI" id="CHEBI:57451"/>
        <dbReference type="ChEBI" id="CHEBI:57453"/>
        <dbReference type="ChEBI" id="CHEBI:57783"/>
        <dbReference type="ChEBI" id="CHEBI:58349"/>
        <dbReference type="EC" id="1.5.1.3"/>
    </reaction>
</comment>
<dbReference type="InterPro" id="IPR001796">
    <property type="entry name" value="DHFR_dom"/>
</dbReference>
<dbReference type="PIRSF" id="PIRSF000194">
    <property type="entry name" value="DHFR"/>
    <property type="match status" value="1"/>
</dbReference>
<evidence type="ECO:0000256" key="9">
    <source>
        <dbReference type="RuleBase" id="RU004474"/>
    </source>
</evidence>
<evidence type="ECO:0000256" key="6">
    <source>
        <dbReference type="ARBA" id="ARBA00023002"/>
    </source>
</evidence>
<evidence type="ECO:0000256" key="8">
    <source>
        <dbReference type="PIRNR" id="PIRNR000194"/>
    </source>
</evidence>
<evidence type="ECO:0000256" key="4">
    <source>
        <dbReference type="ARBA" id="ARBA00022563"/>
    </source>
</evidence>
<dbReference type="Pfam" id="PF00186">
    <property type="entry name" value="DHFR_1"/>
    <property type="match status" value="1"/>
</dbReference>
<dbReference type="InterPro" id="IPR024072">
    <property type="entry name" value="DHFR-like_dom_sf"/>
</dbReference>
<dbReference type="SUPFAM" id="SSF53597">
    <property type="entry name" value="Dihydrofolate reductase-like"/>
    <property type="match status" value="1"/>
</dbReference>
<dbReference type="GO" id="GO:0046654">
    <property type="term" value="P:tetrahydrofolate biosynthetic process"/>
    <property type="evidence" value="ECO:0007669"/>
    <property type="project" value="UniProtKB-UniPathway"/>
</dbReference>
<dbReference type="RefSeq" id="WP_149435890.1">
    <property type="nucleotide sequence ID" value="NZ_VTPX01000007.1"/>
</dbReference>
<keyword evidence="12" id="KW-1185">Reference proteome</keyword>
<dbReference type="InterPro" id="IPR012259">
    <property type="entry name" value="DHFR"/>
</dbReference>
<evidence type="ECO:0000313" key="11">
    <source>
        <dbReference type="EMBL" id="KAA0017523.1"/>
    </source>
</evidence>
<sequence>MSDVTLAMKPETPIAMIAALSRNRVIGVGNRLPWYLPEDLKRFKSLTLGKPLVMGRKTFESIGRPLPGRLNIVITRDRHYHREGVRVCHSLDEALQLADHQAVIDDAAEIVVMGGGEIYRQALPVADRLQLTEVDVEIEGDAFFPDFLNGEWQEVERAVMPPQPGQPDYAFVQYRRAAGSG</sequence>
<evidence type="ECO:0000259" key="10">
    <source>
        <dbReference type="PROSITE" id="PS51330"/>
    </source>
</evidence>
<comment type="function">
    <text evidence="7 8">Key enzyme in folate metabolism. Catalyzes an essential reaction for de novo glycine and purine synthesis, and for DNA precursor synthesis.</text>
</comment>
<dbReference type="EMBL" id="VTPX01000007">
    <property type="protein sequence ID" value="KAA0017523.1"/>
    <property type="molecule type" value="Genomic_DNA"/>
</dbReference>
<evidence type="ECO:0000256" key="7">
    <source>
        <dbReference type="ARBA" id="ARBA00025067"/>
    </source>
</evidence>
<dbReference type="GO" id="GO:0005829">
    <property type="term" value="C:cytosol"/>
    <property type="evidence" value="ECO:0007669"/>
    <property type="project" value="TreeGrafter"/>
</dbReference>
<evidence type="ECO:0000313" key="12">
    <source>
        <dbReference type="Proteomes" id="UP000466024"/>
    </source>
</evidence>
<dbReference type="PROSITE" id="PS51330">
    <property type="entry name" value="DHFR_2"/>
    <property type="match status" value="1"/>
</dbReference>
<evidence type="ECO:0000256" key="2">
    <source>
        <dbReference type="ARBA" id="ARBA00009539"/>
    </source>
</evidence>
<reference evidence="11 12" key="1">
    <citation type="submission" date="2019-08" db="EMBL/GenBank/DDBJ databases">
        <title>Bioinformatics analysis of the strain L3 and L5.</title>
        <authorList>
            <person name="Li X."/>
        </authorList>
    </citation>
    <scope>NUCLEOTIDE SEQUENCE [LARGE SCALE GENOMIC DNA]</scope>
    <source>
        <strain evidence="11 12">L3</strain>
    </source>
</reference>
<evidence type="ECO:0000256" key="3">
    <source>
        <dbReference type="ARBA" id="ARBA00012856"/>
    </source>
</evidence>
<dbReference type="Gene3D" id="3.40.430.10">
    <property type="entry name" value="Dihydrofolate Reductase, subunit A"/>
    <property type="match status" value="1"/>
</dbReference>
<protein>
    <recommendedName>
        <fullName evidence="3 8">Dihydrofolate reductase</fullName>
        <ecNumber evidence="3 8">1.5.1.3</ecNumber>
    </recommendedName>
</protein>
<dbReference type="PROSITE" id="PS00075">
    <property type="entry name" value="DHFR_1"/>
    <property type="match status" value="1"/>
</dbReference>
<comment type="pathway">
    <text evidence="1 8">Cofactor biosynthesis; tetrahydrofolate biosynthesis; 5,6,7,8-tetrahydrofolate from 7,8-dihydrofolate: step 1/1.</text>
</comment>
<feature type="domain" description="DHFR" evidence="10">
    <location>
        <begin position="13"/>
        <end position="176"/>
    </location>
</feature>
<dbReference type="PANTHER" id="PTHR48069">
    <property type="entry name" value="DIHYDROFOLATE REDUCTASE"/>
    <property type="match status" value="1"/>
</dbReference>
<proteinExistence type="inferred from homology"/>
<comment type="similarity">
    <text evidence="2 8 9">Belongs to the dihydrofolate reductase family.</text>
</comment>
<comment type="caution">
    <text evidence="11">The sequence shown here is derived from an EMBL/GenBank/DDBJ whole genome shotgun (WGS) entry which is preliminary data.</text>
</comment>